<proteinExistence type="predicted"/>
<reference evidence="2" key="1">
    <citation type="submission" date="2016-10" db="EMBL/GenBank/DDBJ databases">
        <authorList>
            <person name="Varghese N."/>
            <person name="Submissions S."/>
        </authorList>
    </citation>
    <scope>NUCLEOTIDE SEQUENCE [LARGE SCALE GENOMIC DNA]</scope>
    <source>
        <strain evidence="2">GAS369</strain>
    </source>
</reference>
<evidence type="ECO:0000313" key="2">
    <source>
        <dbReference type="Proteomes" id="UP000243904"/>
    </source>
</evidence>
<sequence length="100" mass="11163">MLMHLPIVIFASLPFTTVADTVPKFDIARECRAEGGSETTQQRCAQDEAKARDDLQPQWIQFSAADKGNCIRETSIDETPSYVELLICLQMARDAKKSAE</sequence>
<organism evidence="1 2">
    <name type="scientific">Bradyrhizobium canariense</name>
    <dbReference type="NCBI Taxonomy" id="255045"/>
    <lineage>
        <taxon>Bacteria</taxon>
        <taxon>Pseudomonadati</taxon>
        <taxon>Pseudomonadota</taxon>
        <taxon>Alphaproteobacteria</taxon>
        <taxon>Hyphomicrobiales</taxon>
        <taxon>Nitrobacteraceae</taxon>
        <taxon>Bradyrhizobium</taxon>
    </lineage>
</organism>
<evidence type="ECO:0000313" key="1">
    <source>
        <dbReference type="EMBL" id="SDS52703.1"/>
    </source>
</evidence>
<dbReference type="AlphaFoldDB" id="A0A1H1SXZ8"/>
<dbReference type="EMBL" id="LT629750">
    <property type="protein sequence ID" value="SDS52703.1"/>
    <property type="molecule type" value="Genomic_DNA"/>
</dbReference>
<dbReference type="Proteomes" id="UP000243904">
    <property type="component" value="Chromosome I"/>
</dbReference>
<name>A0A1H1SXZ8_9BRAD</name>
<protein>
    <submittedName>
        <fullName evidence="1">Uncharacterized protein</fullName>
    </submittedName>
</protein>
<accession>A0A1H1SXZ8</accession>
<dbReference type="RefSeq" id="WP_146687323.1">
    <property type="nucleotide sequence ID" value="NZ_LT629750.1"/>
</dbReference>
<keyword evidence="2" id="KW-1185">Reference proteome</keyword>
<gene>
    <name evidence="1" type="ORF">SAMN05444158_2328</name>
</gene>